<sequence length="273" mass="29074">MSAAAKLKLSPALKQLIALPSAKGAALPSPPPAAFKSLFDNIRHKGERGGIGRETWLTLGTAALFTVNSPDAVCQLFNYASEGNDTKGKVDVASVMRETGLKCISFNGIPRSINNLNALHSHLPEEVLQNINEEPQRVPDSIPKLYERGLSLWDGIYEPHSKKLIAKLTASHPDLAVHILNSHYGPLLSDPAPQPGIYQLGRVLTSVVAIAALRAQTGVGPQVTSHVYGLKKSILEGGGGNGEVLQGQDWLTSDDGVSWVIESVDDVAKAVRG</sequence>
<organism evidence="1 2">
    <name type="scientific">Trichosporon asahii var. asahii (strain ATCC 90039 / CBS 2479 / JCM 2466 / KCTC 7840 / NBRC 103889/ NCYC 2677 / UAMH 7654)</name>
    <name type="common">Yeast</name>
    <dbReference type="NCBI Taxonomy" id="1186058"/>
    <lineage>
        <taxon>Eukaryota</taxon>
        <taxon>Fungi</taxon>
        <taxon>Dikarya</taxon>
        <taxon>Basidiomycota</taxon>
        <taxon>Agaricomycotina</taxon>
        <taxon>Tremellomycetes</taxon>
        <taxon>Trichosporonales</taxon>
        <taxon>Trichosporonaceae</taxon>
        <taxon>Trichosporon</taxon>
    </lineage>
</organism>
<dbReference type="Gene3D" id="1.20.1290.10">
    <property type="entry name" value="AhpD-like"/>
    <property type="match status" value="1"/>
</dbReference>
<dbReference type="GeneID" id="25984699"/>
<dbReference type="HOGENOM" id="CLU_069193_0_0_1"/>
<dbReference type="PANTHER" id="PTHR28180:SF2">
    <property type="entry name" value="PEROXISOMAL PROTEIN 2"/>
    <property type="match status" value="1"/>
</dbReference>
<dbReference type="InterPro" id="IPR029032">
    <property type="entry name" value="AhpD-like"/>
</dbReference>
<dbReference type="Proteomes" id="UP000002748">
    <property type="component" value="Unassembled WGS sequence"/>
</dbReference>
<dbReference type="PANTHER" id="PTHR28180">
    <property type="entry name" value="CONSERVED MITOCHONDRIAL PROTEIN-RELATED"/>
    <property type="match status" value="1"/>
</dbReference>
<dbReference type="AlphaFoldDB" id="J6F395"/>
<comment type="caution">
    <text evidence="1">The sequence shown here is derived from an EMBL/GenBank/DDBJ whole genome shotgun (WGS) entry which is preliminary data.</text>
</comment>
<dbReference type="InterPro" id="IPR052999">
    <property type="entry name" value="PTS1_Protein"/>
</dbReference>
<protein>
    <submittedName>
        <fullName evidence="1">Uncharacterized protein</fullName>
    </submittedName>
</protein>
<proteinExistence type="predicted"/>
<dbReference type="KEGG" id="tasa:A1Q1_01185"/>
<dbReference type="SUPFAM" id="SSF69118">
    <property type="entry name" value="AhpD-like"/>
    <property type="match status" value="1"/>
</dbReference>
<evidence type="ECO:0000313" key="1">
    <source>
        <dbReference type="EMBL" id="EJT49687.1"/>
    </source>
</evidence>
<dbReference type="RefSeq" id="XP_014180935.1">
    <property type="nucleotide sequence ID" value="XM_014325460.1"/>
</dbReference>
<dbReference type="EMBL" id="ALBS01000161">
    <property type="protein sequence ID" value="EJT49687.1"/>
    <property type="molecule type" value="Genomic_DNA"/>
</dbReference>
<name>J6F395_TRIAS</name>
<evidence type="ECO:0000313" key="2">
    <source>
        <dbReference type="Proteomes" id="UP000002748"/>
    </source>
</evidence>
<dbReference type="OrthoDB" id="5392202at2759"/>
<reference evidence="1 2" key="1">
    <citation type="journal article" date="2012" name="Eukaryot. Cell">
        <title>Draft genome sequence of CBS 2479, the standard type strain of Trichosporon asahii.</title>
        <authorList>
            <person name="Yang R.Y."/>
            <person name="Li H.T."/>
            <person name="Zhu H."/>
            <person name="Zhou G.P."/>
            <person name="Wang M."/>
            <person name="Wang L."/>
        </authorList>
    </citation>
    <scope>NUCLEOTIDE SEQUENCE [LARGE SCALE GENOMIC DNA]</scope>
    <source>
        <strain evidence="2">ATCC 90039 / CBS 2479 / JCM 2466 / KCTC 7840 / NCYC 2677 / UAMH 7654</strain>
    </source>
</reference>
<accession>J6F395</accession>
<gene>
    <name evidence="1" type="ORF">A1Q1_01185</name>
</gene>
<dbReference type="VEuPathDB" id="FungiDB:A1Q1_01185"/>